<dbReference type="InterPro" id="IPR050490">
    <property type="entry name" value="Bact_solute-bd_prot1"/>
</dbReference>
<sequence>MRIIDSLKRAGLAAALFSALGAGAAAADGLGSAYDPASAGKATLTIWWLGNQEVPGIEDWMKESIAAYQKKYPNITVNTVLQSTDTYTTTQATACKGGTGPDLWYNWGGIWSLEQVWGGCTVPNEEALSAEDIKAVPTTASTRWSGKTWLYPVDARIYPIIYNKGLFKKAGLDPAKPPQSWADFIAAADKLKKAGIDPLVVGLKDGFGGEMLAAAFQAQVYTVPELLQMVIDGDFTSAQWKSWIDKVVELKPYFNNDTNSINFADGLGRFQQGQAAMIFAAPGFQQMIVEMEKGGAEVGVMKVPVFGSGKEAGLLYMDTPGFQVTSFAQNKALAGNFLAFLHTPDRMKALYANVGDLPNDSRWDTSQIERPTDKQLMEWSKDGVSFYRANFYPTDLDVNGNFVVFQGILGGDMTADQAAATYQDVITKWRSLHGDEIGNYKSWASSAQ</sequence>
<keyword evidence="5" id="KW-1185">Reference proteome</keyword>
<comment type="similarity">
    <text evidence="2">Belongs to the bacterial solute-binding protein 1 family.</text>
</comment>
<dbReference type="GO" id="GO:0042597">
    <property type="term" value="C:periplasmic space"/>
    <property type="evidence" value="ECO:0007669"/>
    <property type="project" value="UniProtKB-SubCell"/>
</dbReference>
<feature type="signal peptide" evidence="3">
    <location>
        <begin position="1"/>
        <end position="27"/>
    </location>
</feature>
<evidence type="ECO:0000256" key="2">
    <source>
        <dbReference type="ARBA" id="ARBA00008520"/>
    </source>
</evidence>
<dbReference type="Pfam" id="PF01547">
    <property type="entry name" value="SBP_bac_1"/>
    <property type="match status" value="1"/>
</dbReference>
<organism evidence="4 5">
    <name type="scientific">Hypericibacter adhaerens</name>
    <dbReference type="NCBI Taxonomy" id="2602016"/>
    <lineage>
        <taxon>Bacteria</taxon>
        <taxon>Pseudomonadati</taxon>
        <taxon>Pseudomonadota</taxon>
        <taxon>Alphaproteobacteria</taxon>
        <taxon>Rhodospirillales</taxon>
        <taxon>Dongiaceae</taxon>
        <taxon>Hypericibacter</taxon>
    </lineage>
</organism>
<dbReference type="AlphaFoldDB" id="A0A5J6N432"/>
<dbReference type="SUPFAM" id="SSF53850">
    <property type="entry name" value="Periplasmic binding protein-like II"/>
    <property type="match status" value="1"/>
</dbReference>
<dbReference type="PANTHER" id="PTHR43649:SF12">
    <property type="entry name" value="DIACETYLCHITOBIOSE BINDING PROTEIN DASA"/>
    <property type="match status" value="1"/>
</dbReference>
<gene>
    <name evidence="4" type="primary">yurO</name>
    <name evidence="4" type="ORF">FRZ61_41150</name>
</gene>
<dbReference type="RefSeq" id="WP_191909124.1">
    <property type="nucleotide sequence ID" value="NZ_CP042582.1"/>
</dbReference>
<dbReference type="KEGG" id="hadh:FRZ61_41150"/>
<evidence type="ECO:0000256" key="1">
    <source>
        <dbReference type="ARBA" id="ARBA00004418"/>
    </source>
</evidence>
<dbReference type="EMBL" id="CP042582">
    <property type="protein sequence ID" value="QEX24174.1"/>
    <property type="molecule type" value="Genomic_DNA"/>
</dbReference>
<feature type="chain" id="PRO_5023944071" evidence="3">
    <location>
        <begin position="28"/>
        <end position="448"/>
    </location>
</feature>
<reference evidence="4 5" key="1">
    <citation type="submission" date="2019-08" db="EMBL/GenBank/DDBJ databases">
        <title>Hyperibacter terrae gen. nov., sp. nov. and Hyperibacter viscosus sp. nov., two new members in the family Rhodospirillaceae isolated from the rhizosphere of Hypericum perforatum.</title>
        <authorList>
            <person name="Noviana Z."/>
        </authorList>
    </citation>
    <scope>NUCLEOTIDE SEQUENCE [LARGE SCALE GENOMIC DNA]</scope>
    <source>
        <strain evidence="4 5">R5959</strain>
    </source>
</reference>
<evidence type="ECO:0000256" key="3">
    <source>
        <dbReference type="SAM" id="SignalP"/>
    </source>
</evidence>
<evidence type="ECO:0000313" key="5">
    <source>
        <dbReference type="Proteomes" id="UP000325797"/>
    </source>
</evidence>
<accession>A0A5J6N432</accession>
<proteinExistence type="inferred from homology"/>
<protein>
    <submittedName>
        <fullName evidence="4">Putative ABC transporter extracellular-binding protein YurO</fullName>
    </submittedName>
</protein>
<dbReference type="PANTHER" id="PTHR43649">
    <property type="entry name" value="ARABINOSE-BINDING PROTEIN-RELATED"/>
    <property type="match status" value="1"/>
</dbReference>
<name>A0A5J6N432_9PROT</name>
<dbReference type="Proteomes" id="UP000325797">
    <property type="component" value="Chromosome"/>
</dbReference>
<comment type="subcellular location">
    <subcellularLocation>
        <location evidence="1">Periplasm</location>
    </subcellularLocation>
</comment>
<keyword evidence="3" id="KW-0732">Signal</keyword>
<evidence type="ECO:0000313" key="4">
    <source>
        <dbReference type="EMBL" id="QEX24174.1"/>
    </source>
</evidence>
<dbReference type="InterPro" id="IPR006059">
    <property type="entry name" value="SBP"/>
</dbReference>
<dbReference type="Gene3D" id="3.40.190.10">
    <property type="entry name" value="Periplasmic binding protein-like II"/>
    <property type="match status" value="2"/>
</dbReference>